<dbReference type="InterPro" id="IPR036778">
    <property type="entry name" value="OHCU_decarboxylase_sf"/>
</dbReference>
<dbReference type="PANTHER" id="PTHR43466">
    <property type="entry name" value="2-OXO-4-HYDROXY-4-CARBOXY-5-UREIDOIMIDAZOLINE DECARBOXYLASE-RELATED"/>
    <property type="match status" value="1"/>
</dbReference>
<evidence type="ECO:0000256" key="5">
    <source>
        <dbReference type="ARBA" id="ARBA00022793"/>
    </source>
</evidence>
<dbReference type="GO" id="GO:0019628">
    <property type="term" value="P:urate catabolic process"/>
    <property type="evidence" value="ECO:0007669"/>
    <property type="project" value="TreeGrafter"/>
</dbReference>
<dbReference type="Pfam" id="PF09349">
    <property type="entry name" value="OHCU_decarbox"/>
    <property type="match status" value="1"/>
</dbReference>
<evidence type="ECO:0000313" key="9">
    <source>
        <dbReference type="EMBL" id="SCF02369.1"/>
    </source>
</evidence>
<evidence type="ECO:0000256" key="1">
    <source>
        <dbReference type="ARBA" id="ARBA00001163"/>
    </source>
</evidence>
<dbReference type="GO" id="GO:0051997">
    <property type="term" value="F:2-oxo-4-hydroxy-4-carboxy-5-ureidoimidazoline decarboxylase activity"/>
    <property type="evidence" value="ECO:0007669"/>
    <property type="project" value="UniProtKB-EC"/>
</dbReference>
<evidence type="ECO:0000256" key="4">
    <source>
        <dbReference type="ARBA" id="ARBA00022631"/>
    </source>
</evidence>
<dbReference type="NCBIfam" id="NF010372">
    <property type="entry name" value="PRK13798.1"/>
    <property type="match status" value="1"/>
</dbReference>
<keyword evidence="10" id="KW-1185">Reference proteome</keyword>
<feature type="domain" description="Oxo-4-hydroxy-4-carboxy-5-ureidoimidazoline decarboxylase" evidence="8">
    <location>
        <begin position="2"/>
        <end position="130"/>
    </location>
</feature>
<dbReference type="AlphaFoldDB" id="A0A1C4X1P5"/>
<dbReference type="SUPFAM" id="SSF158694">
    <property type="entry name" value="UraD-Like"/>
    <property type="match status" value="1"/>
</dbReference>
<evidence type="ECO:0000313" key="10">
    <source>
        <dbReference type="Proteomes" id="UP000199504"/>
    </source>
</evidence>
<dbReference type="InterPro" id="IPR018020">
    <property type="entry name" value="OHCU_decarboxylase"/>
</dbReference>
<name>A0A1C4X1P5_9ACTN</name>
<gene>
    <name evidence="9" type="ORF">GA0070564_102650</name>
</gene>
<organism evidence="9 10">
    <name type="scientific">Micromonospora mirobrigensis</name>
    <dbReference type="NCBI Taxonomy" id="262898"/>
    <lineage>
        <taxon>Bacteria</taxon>
        <taxon>Bacillati</taxon>
        <taxon>Actinomycetota</taxon>
        <taxon>Actinomycetes</taxon>
        <taxon>Micromonosporales</taxon>
        <taxon>Micromonosporaceae</taxon>
        <taxon>Micromonospora</taxon>
    </lineage>
</organism>
<sequence>MAEVIAGRPYVNEAELSAASDAGTSTLDETGFAEALAGHPRIGKPATGSGGQWSRREQAGVGAADEELLTSLDRANAAYEARFGHLYLVCATGRSAADLLAICRSRLANDPATERRVALTELAEINRLRLGKLLRSEA</sequence>
<accession>A0A1C4X1P5</accession>
<dbReference type="EC" id="4.1.1.97" evidence="3"/>
<dbReference type="EMBL" id="FMCX01000002">
    <property type="protein sequence ID" value="SCF02369.1"/>
    <property type="molecule type" value="Genomic_DNA"/>
</dbReference>
<comment type="catalytic activity">
    <reaction evidence="1">
        <text>5-hydroxy-2-oxo-4-ureido-2,5-dihydro-1H-imidazole-5-carboxylate + H(+) = (S)-allantoin + CO2</text>
        <dbReference type="Rhea" id="RHEA:26301"/>
        <dbReference type="ChEBI" id="CHEBI:15378"/>
        <dbReference type="ChEBI" id="CHEBI:15678"/>
        <dbReference type="ChEBI" id="CHEBI:16526"/>
        <dbReference type="ChEBI" id="CHEBI:58639"/>
        <dbReference type="EC" id="4.1.1.97"/>
    </reaction>
</comment>
<feature type="region of interest" description="Disordered" evidence="7">
    <location>
        <begin position="37"/>
        <end position="59"/>
    </location>
</feature>
<evidence type="ECO:0000256" key="2">
    <source>
        <dbReference type="ARBA" id="ARBA00004754"/>
    </source>
</evidence>
<proteinExistence type="predicted"/>
<reference evidence="10" key="1">
    <citation type="submission" date="2016-06" db="EMBL/GenBank/DDBJ databases">
        <authorList>
            <person name="Varghese N."/>
            <person name="Submissions Spin"/>
        </authorList>
    </citation>
    <scope>NUCLEOTIDE SEQUENCE [LARGE SCALE GENOMIC DNA]</scope>
    <source>
        <strain evidence="10">DSM 44830</strain>
    </source>
</reference>
<protein>
    <recommendedName>
        <fullName evidence="3">2-oxo-4-hydroxy-4-carboxy-5-ureidoimidazoline decarboxylase</fullName>
        <ecNumber evidence="3">4.1.1.97</ecNumber>
    </recommendedName>
</protein>
<dbReference type="PANTHER" id="PTHR43466:SF1">
    <property type="entry name" value="2-OXO-4-HYDROXY-4-CARBOXY-5-UREIDOIMIDAZOLINE DECARBOXYLASE-RELATED"/>
    <property type="match status" value="1"/>
</dbReference>
<dbReference type="GO" id="GO:0006144">
    <property type="term" value="P:purine nucleobase metabolic process"/>
    <property type="evidence" value="ECO:0007669"/>
    <property type="project" value="UniProtKB-KW"/>
</dbReference>
<comment type="pathway">
    <text evidence="2">Purine metabolism; urate degradation; (S)-allantoin from urate: step 3/3.</text>
</comment>
<keyword evidence="4" id="KW-0659">Purine metabolism</keyword>
<dbReference type="STRING" id="262898.GA0070564_102650"/>
<dbReference type="Proteomes" id="UP000199504">
    <property type="component" value="Unassembled WGS sequence"/>
</dbReference>
<evidence type="ECO:0000256" key="6">
    <source>
        <dbReference type="ARBA" id="ARBA00023239"/>
    </source>
</evidence>
<dbReference type="Gene3D" id="1.10.3330.10">
    <property type="entry name" value="Oxo-4-hydroxy-4-carboxy-5-ureidoimidazoline decarboxylase"/>
    <property type="match status" value="1"/>
</dbReference>
<evidence type="ECO:0000256" key="7">
    <source>
        <dbReference type="SAM" id="MobiDB-lite"/>
    </source>
</evidence>
<evidence type="ECO:0000256" key="3">
    <source>
        <dbReference type="ARBA" id="ARBA00012257"/>
    </source>
</evidence>
<keyword evidence="6" id="KW-0456">Lyase</keyword>
<evidence type="ECO:0000259" key="8">
    <source>
        <dbReference type="Pfam" id="PF09349"/>
    </source>
</evidence>
<keyword evidence="5" id="KW-0210">Decarboxylase</keyword>